<evidence type="ECO:0000256" key="1">
    <source>
        <dbReference type="SAM" id="MobiDB-lite"/>
    </source>
</evidence>
<evidence type="ECO:0000313" key="3">
    <source>
        <dbReference type="Proteomes" id="UP000604825"/>
    </source>
</evidence>
<sequence>MADANNNQFVHHPKDHGAIGPFVPAEPTPLYYCGLPAFVKQSRHPTCHCGVSALLTTPNQRGIFTAFYRYGLPDYRGFPSYDFEEYNYGPKSHWSSEYEFAEFQAGIKPWPCTKMSDHKCKCGIKAREGVVPSELGHIYYCGNAYGRAVGRTCNWEDFPGRGELIERLKIHSPLEKDRKHWMRLEKQIEEAYDFKEAEDKREMAFFHRHLRRLFPVDAPNDGHIPAPMEEDDDDDDEHDHDDDE</sequence>
<dbReference type="OrthoDB" id="721753at2759"/>
<dbReference type="Proteomes" id="UP000604825">
    <property type="component" value="Unassembled WGS sequence"/>
</dbReference>
<dbReference type="AlphaFoldDB" id="A0A811PI04"/>
<name>A0A811PI04_9POAL</name>
<comment type="caution">
    <text evidence="2">The sequence shown here is derived from an EMBL/GenBank/DDBJ whole genome shotgun (WGS) entry which is preliminary data.</text>
</comment>
<accession>A0A811PI04</accession>
<reference evidence="2" key="1">
    <citation type="submission" date="2020-10" db="EMBL/GenBank/DDBJ databases">
        <authorList>
            <person name="Han B."/>
            <person name="Lu T."/>
            <person name="Zhao Q."/>
            <person name="Huang X."/>
            <person name="Zhao Y."/>
        </authorList>
    </citation>
    <scope>NUCLEOTIDE SEQUENCE</scope>
</reference>
<gene>
    <name evidence="2" type="ORF">NCGR_LOCUS27021</name>
</gene>
<organism evidence="2 3">
    <name type="scientific">Miscanthus lutarioriparius</name>
    <dbReference type="NCBI Taxonomy" id="422564"/>
    <lineage>
        <taxon>Eukaryota</taxon>
        <taxon>Viridiplantae</taxon>
        <taxon>Streptophyta</taxon>
        <taxon>Embryophyta</taxon>
        <taxon>Tracheophyta</taxon>
        <taxon>Spermatophyta</taxon>
        <taxon>Magnoliopsida</taxon>
        <taxon>Liliopsida</taxon>
        <taxon>Poales</taxon>
        <taxon>Poaceae</taxon>
        <taxon>PACMAD clade</taxon>
        <taxon>Panicoideae</taxon>
        <taxon>Andropogonodae</taxon>
        <taxon>Andropogoneae</taxon>
        <taxon>Saccharinae</taxon>
        <taxon>Miscanthus</taxon>
    </lineage>
</organism>
<evidence type="ECO:0000313" key="2">
    <source>
        <dbReference type="EMBL" id="CAD6240396.1"/>
    </source>
</evidence>
<dbReference type="PANTHER" id="PTHR48127:SF1">
    <property type="entry name" value="ZINC FINGER GRF-TYPE DOMAIN-CONTAINING PROTEIN"/>
    <property type="match status" value="1"/>
</dbReference>
<feature type="region of interest" description="Disordered" evidence="1">
    <location>
        <begin position="217"/>
        <end position="244"/>
    </location>
</feature>
<feature type="compositionally biased region" description="Acidic residues" evidence="1">
    <location>
        <begin position="228"/>
        <end position="244"/>
    </location>
</feature>
<dbReference type="PANTHER" id="PTHR48127">
    <property type="entry name" value="GRF-TYPE DOMAIN-CONTAINING PROTEIN"/>
    <property type="match status" value="1"/>
</dbReference>
<dbReference type="EMBL" id="CAJGYO010000006">
    <property type="protein sequence ID" value="CAD6240396.1"/>
    <property type="molecule type" value="Genomic_DNA"/>
</dbReference>
<proteinExistence type="predicted"/>
<protein>
    <submittedName>
        <fullName evidence="2">Uncharacterized protein</fullName>
    </submittedName>
</protein>
<keyword evidence="3" id="KW-1185">Reference proteome</keyword>